<organism evidence="5 6">
    <name type="scientific">Mucilaginibacter gossypii</name>
    <dbReference type="NCBI Taxonomy" id="551996"/>
    <lineage>
        <taxon>Bacteria</taxon>
        <taxon>Pseudomonadati</taxon>
        <taxon>Bacteroidota</taxon>
        <taxon>Sphingobacteriia</taxon>
        <taxon>Sphingobacteriales</taxon>
        <taxon>Sphingobacteriaceae</taxon>
        <taxon>Mucilaginibacter</taxon>
    </lineage>
</organism>
<dbReference type="GO" id="GO:0030170">
    <property type="term" value="F:pyridoxal phosphate binding"/>
    <property type="evidence" value="ECO:0007669"/>
    <property type="project" value="TreeGrafter"/>
</dbReference>
<dbReference type="PANTHER" id="PTHR30244:SF34">
    <property type="entry name" value="DTDP-4-AMINO-4,6-DIDEOXYGALACTOSE TRANSAMINASE"/>
    <property type="match status" value="1"/>
</dbReference>
<name>A0A1G7NMU0_9SPHI</name>
<keyword evidence="3 4" id="KW-0663">Pyridoxal phosphate</keyword>
<sequence length="438" mass="48383">MITLKKQSLFWNGSPPETNSIKPDMKISFAPPYIDQAVINEVMDTLNSGWITTGPKVAALEQQMKQLTASDAAVCVNSWTSGAILMLKWFGIKEGDEVIIPAYTYCATALSVLHCGATPVIVDVDDDCCISTEAAIKAITPKTKAIIAVDIAGWPCNYEELKAIINKPEIKKLFVAESPKQKILGRILLIADAAHSIGATINELPAAKYSDVSIFSFHAVKNITTAEGGCICINLPACFNPAEEHRYLKLYTLNGQTKDAFTKSNGGGWKYDILFMGLKINMPDICAAIGLGQLRNYEASLLPMRKHVASIYCNRFKSMDWFIEPPLKNEQRESSYHLFALRIKGISEAQRDHIIESIMAEGIMANVHFTPLPMLTLFKDLGYKIAQYPSAYALYANEISLPIYPQLTGEQIDFIVTTVINSVNSVLEECKELAKVEL</sequence>
<dbReference type="CDD" id="cd00616">
    <property type="entry name" value="AHBA_syn"/>
    <property type="match status" value="1"/>
</dbReference>
<evidence type="ECO:0000313" key="6">
    <source>
        <dbReference type="Proteomes" id="UP000199705"/>
    </source>
</evidence>
<evidence type="ECO:0000313" key="5">
    <source>
        <dbReference type="EMBL" id="SDF75323.1"/>
    </source>
</evidence>
<dbReference type="Proteomes" id="UP000199705">
    <property type="component" value="Unassembled WGS sequence"/>
</dbReference>
<feature type="active site" description="Proton acceptor" evidence="2">
    <location>
        <position position="221"/>
    </location>
</feature>
<evidence type="ECO:0000256" key="2">
    <source>
        <dbReference type="PIRSR" id="PIRSR000390-1"/>
    </source>
</evidence>
<dbReference type="InterPro" id="IPR015421">
    <property type="entry name" value="PyrdxlP-dep_Trfase_major"/>
</dbReference>
<keyword evidence="6" id="KW-1185">Reference proteome</keyword>
<dbReference type="GO" id="GO:0000271">
    <property type="term" value="P:polysaccharide biosynthetic process"/>
    <property type="evidence" value="ECO:0007669"/>
    <property type="project" value="TreeGrafter"/>
</dbReference>
<dbReference type="InterPro" id="IPR015422">
    <property type="entry name" value="PyrdxlP-dep_Trfase_small"/>
</dbReference>
<evidence type="ECO:0000256" key="4">
    <source>
        <dbReference type="RuleBase" id="RU004508"/>
    </source>
</evidence>
<dbReference type="PANTHER" id="PTHR30244">
    <property type="entry name" value="TRANSAMINASE"/>
    <property type="match status" value="1"/>
</dbReference>
<protein>
    <submittedName>
        <fullName evidence="5">dTDP-4-amino-4,6-dideoxygalactose transaminase</fullName>
    </submittedName>
</protein>
<reference evidence="6" key="1">
    <citation type="submission" date="2016-10" db="EMBL/GenBank/DDBJ databases">
        <authorList>
            <person name="Varghese N."/>
            <person name="Submissions S."/>
        </authorList>
    </citation>
    <scope>NUCLEOTIDE SEQUENCE [LARGE SCALE GENOMIC DNA]</scope>
    <source>
        <strain evidence="6">Gh-67</strain>
    </source>
</reference>
<dbReference type="Gene3D" id="3.90.1150.10">
    <property type="entry name" value="Aspartate Aminotransferase, domain 1"/>
    <property type="match status" value="1"/>
</dbReference>
<dbReference type="STRING" id="551996.SAMN05192573_101292"/>
<gene>
    <name evidence="5" type="ORF">SAMN05192573_101292</name>
</gene>
<dbReference type="SUPFAM" id="SSF53383">
    <property type="entry name" value="PLP-dependent transferases"/>
    <property type="match status" value="1"/>
</dbReference>
<dbReference type="GO" id="GO:0008483">
    <property type="term" value="F:transaminase activity"/>
    <property type="evidence" value="ECO:0007669"/>
    <property type="project" value="TreeGrafter"/>
</dbReference>
<dbReference type="EMBL" id="FNCG01000001">
    <property type="protein sequence ID" value="SDF75323.1"/>
    <property type="molecule type" value="Genomic_DNA"/>
</dbReference>
<dbReference type="PIRSF" id="PIRSF000390">
    <property type="entry name" value="PLP_StrS"/>
    <property type="match status" value="1"/>
</dbReference>
<proteinExistence type="inferred from homology"/>
<evidence type="ECO:0000256" key="3">
    <source>
        <dbReference type="PIRSR" id="PIRSR000390-2"/>
    </source>
</evidence>
<evidence type="ECO:0000256" key="1">
    <source>
        <dbReference type="ARBA" id="ARBA00037999"/>
    </source>
</evidence>
<dbReference type="InterPro" id="IPR015424">
    <property type="entry name" value="PyrdxlP-dep_Trfase"/>
</dbReference>
<accession>A0A1G7NMU0</accession>
<dbReference type="AlphaFoldDB" id="A0A1G7NMU0"/>
<dbReference type="Pfam" id="PF01041">
    <property type="entry name" value="DegT_DnrJ_EryC1"/>
    <property type="match status" value="2"/>
</dbReference>
<dbReference type="InterPro" id="IPR000653">
    <property type="entry name" value="DegT/StrS_aminotransferase"/>
</dbReference>
<comment type="similarity">
    <text evidence="1 4">Belongs to the DegT/DnrJ/EryC1 family.</text>
</comment>
<feature type="modified residue" description="N6-(pyridoxal phosphate)lysine" evidence="3">
    <location>
        <position position="221"/>
    </location>
</feature>
<dbReference type="Gene3D" id="3.40.640.10">
    <property type="entry name" value="Type I PLP-dependent aspartate aminotransferase-like (Major domain)"/>
    <property type="match status" value="1"/>
</dbReference>